<dbReference type="FunFam" id="1.10.287.950:FF:000001">
    <property type="entry name" value="Methyl-accepting chemotaxis sensory transducer"/>
    <property type="match status" value="1"/>
</dbReference>
<dbReference type="InterPro" id="IPR003660">
    <property type="entry name" value="HAMP_dom"/>
</dbReference>
<dbReference type="AlphaFoldDB" id="A0A4R2MFE2"/>
<sequence length="521" mass="54422">MRQNLPVTQREHPFPEGTTLMSMTDPRGKITYANAAFVAISGFSREELVGKAHNIVRHPDVPPAAFADMWKTLNSGQAWTGIVKNRRKNGDHYWVRANVAPIVREGRIVGHLSVRTRPTAEEIQGAEALYKEIREGRAKHLAIECGLLVRTGVGTLLSVRQRMSLAWRVRLGVLVASLPAVAAAAAAGASAPVVGAVAAAAAAGALAGGLWLRQQVTQPIRVAAEQSLKVATGQPGSTQLLDRADDVGMLLRSVNQSGLNLRSLIDDVANQVDGLGNASREIAAGNLDLSQRTEQTAASLQQAAASMHQMTGNVRQTADSAAAAHDLAAEATAAAAHGGQAVGQMVATMTEISGSSARIGEIVGVIDGIAFQTNLLALNAAVEAARAGEQGRGFAVVAAEVRALAKRSAEAAREIKRLITESQERVEAGNRQAGDTGAAMERLVQQVHRVGDLLAEISAAAREQSEGIGQVNEAVNELDRSTQQNAALVEETAAAAASLRQQAVALSEAVAVFDQGSAARG</sequence>
<evidence type="ECO:0000256" key="4">
    <source>
        <dbReference type="ARBA" id="ARBA00022500"/>
    </source>
</evidence>
<keyword evidence="6 11" id="KW-0812">Transmembrane</keyword>
<dbReference type="PRINTS" id="PR00260">
    <property type="entry name" value="CHEMTRNSDUCR"/>
</dbReference>
<accession>A0A4R2MFE2</accession>
<dbReference type="Pfam" id="PF08447">
    <property type="entry name" value="PAS_3"/>
    <property type="match status" value="1"/>
</dbReference>
<keyword evidence="3" id="KW-0488">Methylation</keyword>
<evidence type="ECO:0000256" key="2">
    <source>
        <dbReference type="ARBA" id="ARBA00022475"/>
    </source>
</evidence>
<comment type="subcellular location">
    <subcellularLocation>
        <location evidence="1">Cell inner membrane</location>
        <topology evidence="1">Multi-pass membrane protein</topology>
    </subcellularLocation>
</comment>
<dbReference type="PROSITE" id="PS50111">
    <property type="entry name" value="CHEMOTAXIS_TRANSDUC_2"/>
    <property type="match status" value="1"/>
</dbReference>
<feature type="domain" description="Methyl-accepting transducer" evidence="12">
    <location>
        <begin position="271"/>
        <end position="500"/>
    </location>
</feature>
<keyword evidence="5" id="KW-0997">Cell inner membrane</keyword>
<comment type="caution">
    <text evidence="15">The sequence shown here is derived from an EMBL/GenBank/DDBJ whole genome shotgun (WGS) entry which is preliminary data.</text>
</comment>
<evidence type="ECO:0000256" key="9">
    <source>
        <dbReference type="ARBA" id="ARBA00029447"/>
    </source>
</evidence>
<organism evidence="15 16">
    <name type="scientific">Rubrivivax gelatinosus</name>
    <name type="common">Rhodocyclus gelatinosus</name>
    <name type="synonym">Rhodopseudomonas gelatinosa</name>
    <dbReference type="NCBI Taxonomy" id="28068"/>
    <lineage>
        <taxon>Bacteria</taxon>
        <taxon>Pseudomonadati</taxon>
        <taxon>Pseudomonadota</taxon>
        <taxon>Betaproteobacteria</taxon>
        <taxon>Burkholderiales</taxon>
        <taxon>Sphaerotilaceae</taxon>
        <taxon>Rubrivivax</taxon>
    </lineage>
</organism>
<proteinExistence type="inferred from homology"/>
<dbReference type="Pfam" id="PF00015">
    <property type="entry name" value="MCPsignal"/>
    <property type="match status" value="1"/>
</dbReference>
<dbReference type="InterPro" id="IPR000014">
    <property type="entry name" value="PAS"/>
</dbReference>
<dbReference type="SMART" id="SM00091">
    <property type="entry name" value="PAS"/>
    <property type="match status" value="1"/>
</dbReference>
<dbReference type="SMART" id="SM00086">
    <property type="entry name" value="PAC"/>
    <property type="match status" value="1"/>
</dbReference>
<evidence type="ECO:0000256" key="10">
    <source>
        <dbReference type="PROSITE-ProRule" id="PRU00284"/>
    </source>
</evidence>
<evidence type="ECO:0000256" key="3">
    <source>
        <dbReference type="ARBA" id="ARBA00022481"/>
    </source>
</evidence>
<keyword evidence="7 11" id="KW-1133">Transmembrane helix</keyword>
<feature type="domain" description="HAMP" evidence="14">
    <location>
        <begin position="266"/>
        <end position="319"/>
    </location>
</feature>
<evidence type="ECO:0000313" key="15">
    <source>
        <dbReference type="EMBL" id="TCO97692.1"/>
    </source>
</evidence>
<dbReference type="PROSITE" id="PS50112">
    <property type="entry name" value="PAS"/>
    <property type="match status" value="1"/>
</dbReference>
<dbReference type="InterPro" id="IPR035965">
    <property type="entry name" value="PAS-like_dom_sf"/>
</dbReference>
<keyword evidence="10" id="KW-0807">Transducer</keyword>
<dbReference type="NCBIfam" id="TIGR00229">
    <property type="entry name" value="sensory_box"/>
    <property type="match status" value="1"/>
</dbReference>
<evidence type="ECO:0000256" key="5">
    <source>
        <dbReference type="ARBA" id="ARBA00022519"/>
    </source>
</evidence>
<dbReference type="InterPro" id="IPR004090">
    <property type="entry name" value="Chemotax_Me-accpt_rcpt"/>
</dbReference>
<evidence type="ECO:0000259" key="12">
    <source>
        <dbReference type="PROSITE" id="PS50111"/>
    </source>
</evidence>
<reference evidence="15 16" key="1">
    <citation type="submission" date="2019-03" db="EMBL/GenBank/DDBJ databases">
        <title>Genomic Encyclopedia of Type Strains, Phase IV (KMG-IV): sequencing the most valuable type-strain genomes for metagenomic binning, comparative biology and taxonomic classification.</title>
        <authorList>
            <person name="Goeker M."/>
        </authorList>
    </citation>
    <scope>NUCLEOTIDE SEQUENCE [LARGE SCALE GENOMIC DNA]</scope>
    <source>
        <strain evidence="15 16">DSM 1709</strain>
    </source>
</reference>
<dbReference type="SUPFAM" id="SSF58104">
    <property type="entry name" value="Methyl-accepting chemotaxis protein (MCP) signaling domain"/>
    <property type="match status" value="1"/>
</dbReference>
<feature type="domain" description="PAS" evidence="13">
    <location>
        <begin position="23"/>
        <end position="60"/>
    </location>
</feature>
<evidence type="ECO:0000256" key="6">
    <source>
        <dbReference type="ARBA" id="ARBA00022692"/>
    </source>
</evidence>
<dbReference type="Gene3D" id="1.10.287.950">
    <property type="entry name" value="Methyl-accepting chemotaxis protein"/>
    <property type="match status" value="1"/>
</dbReference>
<dbReference type="GO" id="GO:0052131">
    <property type="term" value="P:positive aerotaxis"/>
    <property type="evidence" value="ECO:0007669"/>
    <property type="project" value="UniProtKB-ARBA"/>
</dbReference>
<dbReference type="PANTHER" id="PTHR43531:SF7">
    <property type="entry name" value="AEROTAXIS RECEPTOR"/>
    <property type="match status" value="1"/>
</dbReference>
<keyword evidence="2" id="KW-1003">Cell membrane</keyword>
<dbReference type="GO" id="GO:0007165">
    <property type="term" value="P:signal transduction"/>
    <property type="evidence" value="ECO:0007669"/>
    <property type="project" value="UniProtKB-KW"/>
</dbReference>
<evidence type="ECO:0000256" key="7">
    <source>
        <dbReference type="ARBA" id="ARBA00022989"/>
    </source>
</evidence>
<dbReference type="InterPro" id="IPR001610">
    <property type="entry name" value="PAC"/>
</dbReference>
<feature type="transmembrane region" description="Helical" evidence="11">
    <location>
        <begin position="169"/>
        <end position="187"/>
    </location>
</feature>
<dbReference type="GO" id="GO:0004888">
    <property type="term" value="F:transmembrane signaling receptor activity"/>
    <property type="evidence" value="ECO:0007669"/>
    <property type="project" value="InterPro"/>
</dbReference>
<evidence type="ECO:0000313" key="16">
    <source>
        <dbReference type="Proteomes" id="UP000295106"/>
    </source>
</evidence>
<name>A0A4R2MFE2_RUBGE</name>
<keyword evidence="8 11" id="KW-0472">Membrane</keyword>
<dbReference type="PROSITE" id="PS50885">
    <property type="entry name" value="HAMP"/>
    <property type="match status" value="1"/>
</dbReference>
<feature type="transmembrane region" description="Helical" evidence="11">
    <location>
        <begin position="193"/>
        <end position="212"/>
    </location>
</feature>
<evidence type="ECO:0000259" key="13">
    <source>
        <dbReference type="PROSITE" id="PS50112"/>
    </source>
</evidence>
<dbReference type="GO" id="GO:0005886">
    <property type="term" value="C:plasma membrane"/>
    <property type="evidence" value="ECO:0007669"/>
    <property type="project" value="UniProtKB-SubCell"/>
</dbReference>
<dbReference type="SUPFAM" id="SSF55785">
    <property type="entry name" value="PYP-like sensor domain (PAS domain)"/>
    <property type="match status" value="1"/>
</dbReference>
<keyword evidence="4" id="KW-0145">Chemotaxis</keyword>
<evidence type="ECO:0000259" key="14">
    <source>
        <dbReference type="PROSITE" id="PS50885"/>
    </source>
</evidence>
<dbReference type="PANTHER" id="PTHR43531">
    <property type="entry name" value="PROTEIN ICFG"/>
    <property type="match status" value="1"/>
</dbReference>
<evidence type="ECO:0000256" key="8">
    <source>
        <dbReference type="ARBA" id="ARBA00023136"/>
    </source>
</evidence>
<dbReference type="EMBL" id="SLXD01000020">
    <property type="protein sequence ID" value="TCO97692.1"/>
    <property type="molecule type" value="Genomic_DNA"/>
</dbReference>
<evidence type="ECO:0000256" key="1">
    <source>
        <dbReference type="ARBA" id="ARBA00004429"/>
    </source>
</evidence>
<dbReference type="InterPro" id="IPR051310">
    <property type="entry name" value="MCP_chemotaxis"/>
</dbReference>
<dbReference type="RefSeq" id="WP_132649575.1">
    <property type="nucleotide sequence ID" value="NZ_NRRI01000055.1"/>
</dbReference>
<dbReference type="CDD" id="cd11386">
    <property type="entry name" value="MCP_signal"/>
    <property type="match status" value="1"/>
</dbReference>
<dbReference type="InterPro" id="IPR004089">
    <property type="entry name" value="MCPsignal_dom"/>
</dbReference>
<dbReference type="OrthoDB" id="9806477at2"/>
<dbReference type="SMART" id="SM00283">
    <property type="entry name" value="MA"/>
    <property type="match status" value="1"/>
</dbReference>
<gene>
    <name evidence="15" type="ORF">EV684_1203</name>
</gene>
<dbReference type="InterPro" id="IPR013655">
    <property type="entry name" value="PAS_fold_3"/>
</dbReference>
<protein>
    <submittedName>
        <fullName evidence="15">Methyl-accepting chemotaxis sensory transducer with Pas/Pac sensor</fullName>
    </submittedName>
</protein>
<dbReference type="FunFam" id="3.30.450.20:FF:000046">
    <property type="entry name" value="Aerotaxis sensor receptor"/>
    <property type="match status" value="1"/>
</dbReference>
<comment type="similarity">
    <text evidence="9">Belongs to the methyl-accepting chemotaxis (MCP) protein family.</text>
</comment>
<evidence type="ECO:0000256" key="11">
    <source>
        <dbReference type="SAM" id="Phobius"/>
    </source>
</evidence>
<dbReference type="Proteomes" id="UP000295106">
    <property type="component" value="Unassembled WGS sequence"/>
</dbReference>
<dbReference type="CDD" id="cd00130">
    <property type="entry name" value="PAS"/>
    <property type="match status" value="1"/>
</dbReference>
<dbReference type="Gene3D" id="3.30.450.20">
    <property type="entry name" value="PAS domain"/>
    <property type="match status" value="1"/>
</dbReference>